<proteinExistence type="inferred from homology"/>
<dbReference type="Pfam" id="PF01217">
    <property type="entry name" value="Clat_adaptor_s"/>
    <property type="match status" value="1"/>
</dbReference>
<dbReference type="InterPro" id="IPR011012">
    <property type="entry name" value="Longin-like_dom_sf"/>
</dbReference>
<comment type="similarity">
    <text evidence="2 6">Belongs to the adaptor complexes small subunit family.</text>
</comment>
<protein>
    <recommendedName>
        <fullName evidence="6">AP complex subunit sigma</fullName>
    </recommendedName>
</protein>
<keyword evidence="4 6" id="KW-0653">Protein transport</keyword>
<gene>
    <name evidence="8" type="ORF">MGL_2400</name>
</gene>
<evidence type="ECO:0000256" key="6">
    <source>
        <dbReference type="PIRNR" id="PIRNR015588"/>
    </source>
</evidence>
<keyword evidence="5 6" id="KW-0472">Membrane</keyword>
<dbReference type="GO" id="GO:0016192">
    <property type="term" value="P:vesicle-mediated transport"/>
    <property type="evidence" value="ECO:0007669"/>
    <property type="project" value="InterPro"/>
</dbReference>
<sequence length="138" mass="15460">MDEAEKAQIPGEVFRVIAPRDQRSQSNFVEFRNDNKIVYRRYAGLYFCACIDTHDNELACLEAIHLFVEVLDAYFSNVCEEDLVFQFYKVYAVLDEIIMAGEITDTSAAHILHRLELCTCLGGVARGSIDASGSIGVV</sequence>
<evidence type="ECO:0000259" key="7">
    <source>
        <dbReference type="Pfam" id="PF01217"/>
    </source>
</evidence>
<dbReference type="EMBL" id="AAYY01000008">
    <property type="protein sequence ID" value="EDP43390.1"/>
    <property type="molecule type" value="Genomic_DNA"/>
</dbReference>
<dbReference type="VEuPathDB" id="FungiDB:MGL_2400"/>
<dbReference type="InterPro" id="IPR000804">
    <property type="entry name" value="Clathrin_sm-chain_CS"/>
</dbReference>
<comment type="subcellular location">
    <subcellularLocation>
        <location evidence="1">Endomembrane system</location>
    </subcellularLocation>
</comment>
<dbReference type="InterPro" id="IPR016635">
    <property type="entry name" value="AP_complex_ssu"/>
</dbReference>
<dbReference type="Proteomes" id="UP000008837">
    <property type="component" value="Unassembled WGS sequence"/>
</dbReference>
<dbReference type="AlphaFoldDB" id="A8Q3H2"/>
<accession>A8Q3H2</accession>
<keyword evidence="3 6" id="KW-0813">Transport</keyword>
<dbReference type="InterPro" id="IPR022775">
    <property type="entry name" value="AP_mu_sigma_su"/>
</dbReference>
<dbReference type="InParanoid" id="A8Q3H2"/>
<dbReference type="FunCoup" id="A8Q3H2">
    <property type="interactions" value="286"/>
</dbReference>
<dbReference type="GO" id="GO:0006886">
    <property type="term" value="P:intracellular protein transport"/>
    <property type="evidence" value="ECO:0007669"/>
    <property type="project" value="UniProtKB-UniRule"/>
</dbReference>
<dbReference type="STRING" id="425265.A8Q3H2"/>
<dbReference type="GO" id="GO:0012505">
    <property type="term" value="C:endomembrane system"/>
    <property type="evidence" value="ECO:0007669"/>
    <property type="project" value="UniProtKB-SubCell"/>
</dbReference>
<dbReference type="RefSeq" id="XP_001730604.1">
    <property type="nucleotide sequence ID" value="XM_001730552.1"/>
</dbReference>
<evidence type="ECO:0000313" key="9">
    <source>
        <dbReference type="Proteomes" id="UP000008837"/>
    </source>
</evidence>
<evidence type="ECO:0000256" key="3">
    <source>
        <dbReference type="ARBA" id="ARBA00022448"/>
    </source>
</evidence>
<organism evidence="8 9">
    <name type="scientific">Malassezia globosa (strain ATCC MYA-4612 / CBS 7966)</name>
    <name type="common">Dandruff-associated fungus</name>
    <dbReference type="NCBI Taxonomy" id="425265"/>
    <lineage>
        <taxon>Eukaryota</taxon>
        <taxon>Fungi</taxon>
        <taxon>Dikarya</taxon>
        <taxon>Basidiomycota</taxon>
        <taxon>Ustilaginomycotina</taxon>
        <taxon>Malasseziomycetes</taxon>
        <taxon>Malasseziales</taxon>
        <taxon>Malasseziaceae</taxon>
        <taxon>Malassezia</taxon>
    </lineage>
</organism>
<dbReference type="PROSITE" id="PS00989">
    <property type="entry name" value="CLAT_ADAPTOR_S"/>
    <property type="match status" value="1"/>
</dbReference>
<dbReference type="PANTHER" id="PTHR11753">
    <property type="entry name" value="ADAPTOR COMPLEXES SMALL SUBUNIT FAMILY"/>
    <property type="match status" value="1"/>
</dbReference>
<feature type="domain" description="AP complex mu/sigma subunit" evidence="7">
    <location>
        <begin position="1"/>
        <end position="117"/>
    </location>
</feature>
<dbReference type="PIRSF" id="PIRSF015588">
    <property type="entry name" value="AP_complex_sigma"/>
    <property type="match status" value="1"/>
</dbReference>
<dbReference type="SUPFAM" id="SSF64356">
    <property type="entry name" value="SNARE-like"/>
    <property type="match status" value="1"/>
</dbReference>
<dbReference type="OrthoDB" id="371463at2759"/>
<comment type="caution">
    <text evidence="8">The sequence shown here is derived from an EMBL/GenBank/DDBJ whole genome shotgun (WGS) entry which is preliminary data.</text>
</comment>
<reference evidence="8 9" key="1">
    <citation type="journal article" date="2007" name="Proc. Natl. Acad. Sci. U.S.A.">
        <title>Dandruff-associated Malassezia genomes reveal convergent and divergent virulence traits shared with plant and human fungal pathogens.</title>
        <authorList>
            <person name="Xu J."/>
            <person name="Saunders C.W."/>
            <person name="Hu P."/>
            <person name="Grant R.A."/>
            <person name="Boekhout T."/>
            <person name="Kuramae E.E."/>
            <person name="Kronstad J.W."/>
            <person name="Deangelis Y.M."/>
            <person name="Reeder N.L."/>
            <person name="Johnstone K.R."/>
            <person name="Leland M."/>
            <person name="Fieno A.M."/>
            <person name="Begley W.M."/>
            <person name="Sun Y."/>
            <person name="Lacey M.P."/>
            <person name="Chaudhary T."/>
            <person name="Keough T."/>
            <person name="Chu L."/>
            <person name="Sears R."/>
            <person name="Yuan B."/>
            <person name="Dawson T.L.Jr."/>
        </authorList>
    </citation>
    <scope>NUCLEOTIDE SEQUENCE [LARGE SCALE GENOMIC DNA]</scope>
    <source>
        <strain evidence="9">ATCC MYA-4612 / CBS 7966</strain>
    </source>
</reference>
<dbReference type="KEGG" id="mgl:MGL_2400"/>
<dbReference type="GO" id="GO:0030117">
    <property type="term" value="C:membrane coat"/>
    <property type="evidence" value="ECO:0007669"/>
    <property type="project" value="InterPro"/>
</dbReference>
<evidence type="ECO:0000313" key="8">
    <source>
        <dbReference type="EMBL" id="EDP43390.1"/>
    </source>
</evidence>
<keyword evidence="9" id="KW-1185">Reference proteome</keyword>
<name>A8Q3H2_MALGO</name>
<dbReference type="GeneID" id="5854911"/>
<evidence type="ECO:0000256" key="4">
    <source>
        <dbReference type="ARBA" id="ARBA00022927"/>
    </source>
</evidence>
<evidence type="ECO:0000256" key="5">
    <source>
        <dbReference type="ARBA" id="ARBA00023136"/>
    </source>
</evidence>
<evidence type="ECO:0000256" key="2">
    <source>
        <dbReference type="ARBA" id="ARBA00006972"/>
    </source>
</evidence>
<dbReference type="Gene3D" id="3.30.450.60">
    <property type="match status" value="1"/>
</dbReference>
<dbReference type="OMA" id="IVCIENE"/>
<evidence type="ECO:0000256" key="1">
    <source>
        <dbReference type="ARBA" id="ARBA00004308"/>
    </source>
</evidence>